<gene>
    <name evidence="8" type="ORF">TVAG_274770</name>
</gene>
<evidence type="ECO:0000256" key="3">
    <source>
        <dbReference type="ARBA" id="ARBA00022741"/>
    </source>
</evidence>
<dbReference type="KEGG" id="tva:4768045"/>
<dbReference type="OMA" id="LARIWFR"/>
<dbReference type="SMART" id="SM00220">
    <property type="entry name" value="S_TKc"/>
    <property type="match status" value="1"/>
</dbReference>
<dbReference type="RefSeq" id="XP_001322336.1">
    <property type="nucleotide sequence ID" value="XM_001322301.1"/>
</dbReference>
<keyword evidence="3" id="KW-0547">Nucleotide-binding</keyword>
<keyword evidence="6" id="KW-1133">Transmembrane helix</keyword>
<proteinExistence type="predicted"/>
<dbReference type="InterPro" id="IPR008271">
    <property type="entry name" value="Ser/Thr_kinase_AS"/>
</dbReference>
<evidence type="ECO:0000256" key="2">
    <source>
        <dbReference type="ARBA" id="ARBA00022679"/>
    </source>
</evidence>
<evidence type="ECO:0000256" key="5">
    <source>
        <dbReference type="ARBA" id="ARBA00022840"/>
    </source>
</evidence>
<evidence type="ECO:0000256" key="4">
    <source>
        <dbReference type="ARBA" id="ARBA00022777"/>
    </source>
</evidence>
<dbReference type="InterPro" id="IPR000719">
    <property type="entry name" value="Prot_kinase_dom"/>
</dbReference>
<evidence type="ECO:0000313" key="9">
    <source>
        <dbReference type="Proteomes" id="UP000001542"/>
    </source>
</evidence>
<accession>A2EB67</accession>
<dbReference type="FunFam" id="3.30.200.20:FF:000042">
    <property type="entry name" value="Aurora kinase A"/>
    <property type="match status" value="1"/>
</dbReference>
<dbReference type="eggNOG" id="KOG0583">
    <property type="taxonomic scope" value="Eukaryota"/>
</dbReference>
<dbReference type="PANTHER" id="PTHR24346">
    <property type="entry name" value="MAP/MICROTUBULE AFFINITY-REGULATING KINASE"/>
    <property type="match status" value="1"/>
</dbReference>
<dbReference type="VEuPathDB" id="TrichDB:TVAGG3_0354150"/>
<protein>
    <submittedName>
        <fullName evidence="8">CAMK family protein kinase</fullName>
    </submittedName>
</protein>
<dbReference type="SMR" id="A2EB67"/>
<dbReference type="OrthoDB" id="193931at2759"/>
<evidence type="ECO:0000256" key="1">
    <source>
        <dbReference type="ARBA" id="ARBA00022527"/>
    </source>
</evidence>
<dbReference type="Gene3D" id="1.10.510.10">
    <property type="entry name" value="Transferase(Phosphotransferase) domain 1"/>
    <property type="match status" value="1"/>
</dbReference>
<evidence type="ECO:0000313" key="8">
    <source>
        <dbReference type="EMBL" id="EAY10113.1"/>
    </source>
</evidence>
<dbReference type="PANTHER" id="PTHR24346:SF82">
    <property type="entry name" value="KP78A-RELATED"/>
    <property type="match status" value="1"/>
</dbReference>
<dbReference type="SUPFAM" id="SSF56112">
    <property type="entry name" value="Protein kinase-like (PK-like)"/>
    <property type="match status" value="1"/>
</dbReference>
<dbReference type="InParanoid" id="A2EB67"/>
<dbReference type="GO" id="GO:0005524">
    <property type="term" value="F:ATP binding"/>
    <property type="evidence" value="ECO:0007669"/>
    <property type="project" value="UniProtKB-KW"/>
</dbReference>
<feature type="domain" description="Protein kinase" evidence="7">
    <location>
        <begin position="9"/>
        <end position="261"/>
    </location>
</feature>
<dbReference type="AlphaFoldDB" id="A2EB67"/>
<reference evidence="8" key="1">
    <citation type="submission" date="2006-10" db="EMBL/GenBank/DDBJ databases">
        <authorList>
            <person name="Amadeo P."/>
            <person name="Zhao Q."/>
            <person name="Wortman J."/>
            <person name="Fraser-Liggett C."/>
            <person name="Carlton J."/>
        </authorList>
    </citation>
    <scope>NUCLEOTIDE SEQUENCE</scope>
    <source>
        <strain evidence="8">G3</strain>
    </source>
</reference>
<sequence>MEDIVTSKYAVKYCMGSGGFAQVYAAIHKKTNCFVAIKMIPKEIKDDENHKTRIQREMEISASIQHPFIIDLYEIIESEKYIYIVMEIIRNGCLTNKLCEKGKLCESTAKHIFAQLATVLRFLHKEKNIAHRDIKLENILLDDHNNIRIIDFGLSKFIQKDHLTETLCGSPQYASPEILMGQKYGFEADIWASGILLYTLVFGIFPFASENITKLARAIIYKPPQFEGKISNELIDLITKLLVKNPKERINIEEVCQHPWIRDEILLTEARLKNIYYDEFGIEEDLVRYGISSSNVKADLEMNIINDNTVSYKLIKNDHKFFGRVPLLKKNGKPERKESCPACSLLPSLI</sequence>
<keyword evidence="2" id="KW-0808">Transferase</keyword>
<dbReference type="FunFam" id="1.10.510.10:FF:001339">
    <property type="entry name" value="CAMK family protein kinase"/>
    <property type="match status" value="1"/>
</dbReference>
<keyword evidence="1" id="KW-0723">Serine/threonine-protein kinase</keyword>
<dbReference type="FunCoup" id="A2EB67">
    <property type="interactions" value="360"/>
</dbReference>
<keyword evidence="6" id="KW-0472">Membrane</keyword>
<dbReference type="Pfam" id="PF00069">
    <property type="entry name" value="Pkinase"/>
    <property type="match status" value="1"/>
</dbReference>
<dbReference type="InterPro" id="IPR011009">
    <property type="entry name" value="Kinase-like_dom_sf"/>
</dbReference>
<keyword evidence="4 8" id="KW-0418">Kinase</keyword>
<keyword evidence="9" id="KW-1185">Reference proteome</keyword>
<keyword evidence="6" id="KW-0812">Transmembrane</keyword>
<dbReference type="VEuPathDB" id="TrichDB:TVAG_274770"/>
<dbReference type="CDD" id="cd14003">
    <property type="entry name" value="STKc_AMPK-like"/>
    <property type="match status" value="1"/>
</dbReference>
<organism evidence="8 9">
    <name type="scientific">Trichomonas vaginalis (strain ATCC PRA-98 / G3)</name>
    <dbReference type="NCBI Taxonomy" id="412133"/>
    <lineage>
        <taxon>Eukaryota</taxon>
        <taxon>Metamonada</taxon>
        <taxon>Parabasalia</taxon>
        <taxon>Trichomonadida</taxon>
        <taxon>Trichomonadidae</taxon>
        <taxon>Trichomonas</taxon>
    </lineage>
</organism>
<dbReference type="EMBL" id="DS113344">
    <property type="protein sequence ID" value="EAY10113.1"/>
    <property type="molecule type" value="Genomic_DNA"/>
</dbReference>
<name>A2EB67_TRIV3</name>
<dbReference type="STRING" id="5722.A2EB67"/>
<dbReference type="Proteomes" id="UP000001542">
    <property type="component" value="Unassembled WGS sequence"/>
</dbReference>
<dbReference type="GO" id="GO:0004674">
    <property type="term" value="F:protein serine/threonine kinase activity"/>
    <property type="evidence" value="ECO:0000318"/>
    <property type="project" value="GO_Central"/>
</dbReference>
<dbReference type="PROSITE" id="PS00108">
    <property type="entry name" value="PROTEIN_KINASE_ST"/>
    <property type="match status" value="1"/>
</dbReference>
<reference evidence="8" key="2">
    <citation type="journal article" date="2007" name="Science">
        <title>Draft genome sequence of the sexually transmitted pathogen Trichomonas vaginalis.</title>
        <authorList>
            <person name="Carlton J.M."/>
            <person name="Hirt R.P."/>
            <person name="Silva J.C."/>
            <person name="Delcher A.L."/>
            <person name="Schatz M."/>
            <person name="Zhao Q."/>
            <person name="Wortman J.R."/>
            <person name="Bidwell S.L."/>
            <person name="Alsmark U.C.M."/>
            <person name="Besteiro S."/>
            <person name="Sicheritz-Ponten T."/>
            <person name="Noel C.J."/>
            <person name="Dacks J.B."/>
            <person name="Foster P.G."/>
            <person name="Simillion C."/>
            <person name="Van de Peer Y."/>
            <person name="Miranda-Saavedra D."/>
            <person name="Barton G.J."/>
            <person name="Westrop G.D."/>
            <person name="Mueller S."/>
            <person name="Dessi D."/>
            <person name="Fiori P.L."/>
            <person name="Ren Q."/>
            <person name="Paulsen I."/>
            <person name="Zhang H."/>
            <person name="Bastida-Corcuera F.D."/>
            <person name="Simoes-Barbosa A."/>
            <person name="Brown M.T."/>
            <person name="Hayes R.D."/>
            <person name="Mukherjee M."/>
            <person name="Okumura C.Y."/>
            <person name="Schneider R."/>
            <person name="Smith A.J."/>
            <person name="Vanacova S."/>
            <person name="Villalvazo M."/>
            <person name="Haas B.J."/>
            <person name="Pertea M."/>
            <person name="Feldblyum T.V."/>
            <person name="Utterback T.R."/>
            <person name="Shu C.L."/>
            <person name="Osoegawa K."/>
            <person name="de Jong P.J."/>
            <person name="Hrdy I."/>
            <person name="Horvathova L."/>
            <person name="Zubacova Z."/>
            <person name="Dolezal P."/>
            <person name="Malik S.B."/>
            <person name="Logsdon J.M. Jr."/>
            <person name="Henze K."/>
            <person name="Gupta A."/>
            <person name="Wang C.C."/>
            <person name="Dunne R.L."/>
            <person name="Upcroft J.A."/>
            <person name="Upcroft P."/>
            <person name="White O."/>
            <person name="Salzberg S.L."/>
            <person name="Tang P."/>
            <person name="Chiu C.-H."/>
            <person name="Lee Y.-S."/>
            <person name="Embley T.M."/>
            <person name="Coombs G.H."/>
            <person name="Mottram J.C."/>
            <person name="Tachezy J."/>
            <person name="Fraser-Liggett C.M."/>
            <person name="Johnson P.J."/>
        </authorList>
    </citation>
    <scope>NUCLEOTIDE SEQUENCE [LARGE SCALE GENOMIC DNA]</scope>
    <source>
        <strain evidence="8">G3</strain>
    </source>
</reference>
<feature type="transmembrane region" description="Helical" evidence="6">
    <location>
        <begin position="190"/>
        <end position="208"/>
    </location>
</feature>
<dbReference type="PROSITE" id="PS50011">
    <property type="entry name" value="PROTEIN_KINASE_DOM"/>
    <property type="match status" value="1"/>
</dbReference>
<keyword evidence="5" id="KW-0067">ATP-binding</keyword>
<evidence type="ECO:0000256" key="6">
    <source>
        <dbReference type="SAM" id="Phobius"/>
    </source>
</evidence>
<evidence type="ECO:0000259" key="7">
    <source>
        <dbReference type="PROSITE" id="PS50011"/>
    </source>
</evidence>